<evidence type="ECO:0000313" key="3">
    <source>
        <dbReference type="Proteomes" id="UP001285441"/>
    </source>
</evidence>
<comment type="caution">
    <text evidence="2">The sequence shown here is derived from an EMBL/GenBank/DDBJ whole genome shotgun (WGS) entry which is preliminary data.</text>
</comment>
<protein>
    <submittedName>
        <fullName evidence="2">Alpha/Beta hydrolase protein</fullName>
    </submittedName>
</protein>
<dbReference type="GO" id="GO:0006508">
    <property type="term" value="P:proteolysis"/>
    <property type="evidence" value="ECO:0007669"/>
    <property type="project" value="InterPro"/>
</dbReference>
<dbReference type="Gene3D" id="3.40.50.1820">
    <property type="entry name" value="alpha/beta hydrolase"/>
    <property type="match status" value="1"/>
</dbReference>
<name>A0AAE0TW46_9PEZI</name>
<accession>A0AAE0TW46</accession>
<dbReference type="InterPro" id="IPR029058">
    <property type="entry name" value="AB_hydrolase_fold"/>
</dbReference>
<reference evidence="2" key="2">
    <citation type="submission" date="2023-06" db="EMBL/GenBank/DDBJ databases">
        <authorList>
            <consortium name="Lawrence Berkeley National Laboratory"/>
            <person name="Haridas S."/>
            <person name="Hensen N."/>
            <person name="Bonometti L."/>
            <person name="Westerberg I."/>
            <person name="Brannstrom I.O."/>
            <person name="Guillou S."/>
            <person name="Cros-Aarteil S."/>
            <person name="Calhoun S."/>
            <person name="Kuo A."/>
            <person name="Mondo S."/>
            <person name="Pangilinan J."/>
            <person name="Riley R."/>
            <person name="LaButti K."/>
            <person name="Andreopoulos B."/>
            <person name="Lipzen A."/>
            <person name="Chen C."/>
            <person name="Yanf M."/>
            <person name="Daum C."/>
            <person name="Ng V."/>
            <person name="Clum A."/>
            <person name="Steindorff A."/>
            <person name="Ohm R."/>
            <person name="Martin F."/>
            <person name="Silar P."/>
            <person name="Natvig D."/>
            <person name="Lalanne C."/>
            <person name="Gautier V."/>
            <person name="Ament-velasquez S.L."/>
            <person name="Kruys A."/>
            <person name="Hutchinson M.I."/>
            <person name="Powell A.J."/>
            <person name="Barry K."/>
            <person name="Miller A.N."/>
            <person name="Grigoriev I.V."/>
            <person name="Debuchy R."/>
            <person name="Gladieux P."/>
            <person name="Thoren M.H."/>
            <person name="Johannesson H."/>
        </authorList>
    </citation>
    <scope>NUCLEOTIDE SEQUENCE</scope>
    <source>
        <strain evidence="2">CBS 232.78</strain>
    </source>
</reference>
<dbReference type="PRINTS" id="PR00793">
    <property type="entry name" value="PROAMNOPTASE"/>
</dbReference>
<keyword evidence="3" id="KW-1185">Reference proteome</keyword>
<dbReference type="InterPro" id="IPR002410">
    <property type="entry name" value="Peptidase_S33"/>
</dbReference>
<dbReference type="AlphaFoldDB" id="A0AAE0TW46"/>
<dbReference type="GO" id="GO:0008233">
    <property type="term" value="F:peptidase activity"/>
    <property type="evidence" value="ECO:0007669"/>
    <property type="project" value="InterPro"/>
</dbReference>
<evidence type="ECO:0000256" key="1">
    <source>
        <dbReference type="ARBA" id="ARBA00022801"/>
    </source>
</evidence>
<keyword evidence="1 2" id="KW-0378">Hydrolase</keyword>
<gene>
    <name evidence="2" type="ORF">B0H63DRAFT_451004</name>
</gene>
<evidence type="ECO:0000313" key="2">
    <source>
        <dbReference type="EMBL" id="KAK3381696.1"/>
    </source>
</evidence>
<dbReference type="PANTHER" id="PTHR43194">
    <property type="entry name" value="HYDROLASE ALPHA/BETA FOLD FAMILY"/>
    <property type="match status" value="1"/>
</dbReference>
<proteinExistence type="predicted"/>
<organism evidence="2 3">
    <name type="scientific">Podospora didyma</name>
    <dbReference type="NCBI Taxonomy" id="330526"/>
    <lineage>
        <taxon>Eukaryota</taxon>
        <taxon>Fungi</taxon>
        <taxon>Dikarya</taxon>
        <taxon>Ascomycota</taxon>
        <taxon>Pezizomycotina</taxon>
        <taxon>Sordariomycetes</taxon>
        <taxon>Sordariomycetidae</taxon>
        <taxon>Sordariales</taxon>
        <taxon>Podosporaceae</taxon>
        <taxon>Podospora</taxon>
    </lineage>
</organism>
<dbReference type="EMBL" id="JAULSW010000005">
    <property type="protein sequence ID" value="KAK3381696.1"/>
    <property type="molecule type" value="Genomic_DNA"/>
</dbReference>
<dbReference type="PANTHER" id="PTHR43194:SF2">
    <property type="entry name" value="PEROXISOMAL MEMBRANE PROTEIN LPX1"/>
    <property type="match status" value="1"/>
</dbReference>
<reference evidence="2" key="1">
    <citation type="journal article" date="2023" name="Mol. Phylogenet. Evol.">
        <title>Genome-scale phylogeny and comparative genomics of the fungal order Sordariales.</title>
        <authorList>
            <person name="Hensen N."/>
            <person name="Bonometti L."/>
            <person name="Westerberg I."/>
            <person name="Brannstrom I.O."/>
            <person name="Guillou S."/>
            <person name="Cros-Aarteil S."/>
            <person name="Calhoun S."/>
            <person name="Haridas S."/>
            <person name="Kuo A."/>
            <person name="Mondo S."/>
            <person name="Pangilinan J."/>
            <person name="Riley R."/>
            <person name="LaButti K."/>
            <person name="Andreopoulos B."/>
            <person name="Lipzen A."/>
            <person name="Chen C."/>
            <person name="Yan M."/>
            <person name="Daum C."/>
            <person name="Ng V."/>
            <person name="Clum A."/>
            <person name="Steindorff A."/>
            <person name="Ohm R.A."/>
            <person name="Martin F."/>
            <person name="Silar P."/>
            <person name="Natvig D.O."/>
            <person name="Lalanne C."/>
            <person name="Gautier V."/>
            <person name="Ament-Velasquez S.L."/>
            <person name="Kruys A."/>
            <person name="Hutchinson M.I."/>
            <person name="Powell A.J."/>
            <person name="Barry K."/>
            <person name="Miller A.N."/>
            <person name="Grigoriev I.V."/>
            <person name="Debuchy R."/>
            <person name="Gladieux P."/>
            <person name="Hiltunen Thoren M."/>
            <person name="Johannesson H."/>
        </authorList>
    </citation>
    <scope>NUCLEOTIDE SEQUENCE</scope>
    <source>
        <strain evidence="2">CBS 232.78</strain>
    </source>
</reference>
<dbReference type="SUPFAM" id="SSF53474">
    <property type="entry name" value="alpha/beta-Hydrolases"/>
    <property type="match status" value="1"/>
</dbReference>
<dbReference type="InterPro" id="IPR050228">
    <property type="entry name" value="Carboxylesterase_BioH"/>
</dbReference>
<dbReference type="Proteomes" id="UP001285441">
    <property type="component" value="Unassembled WGS sequence"/>
</dbReference>
<sequence length="365" mass="41439">MDQEPRNRPPPLSSVPGPGSVFMYWTIPWATDIDRTACTWYQVYGNIKESQHPVLIRVHGGPGMGRRYLARPFLKLHEKFGIPLVLSDQVSCGKSNTMVAERAGNKDWWHIRQFITELHFLISYLKLQSQALHGFVVYGHGWGGLIATGFAQSPIENCKGLIIAHTPTDKPLYAADLQKMTKRMPRETFAPNLDINDICQAVFDGDLLNANDDRAVYNAMWGMMSPKGQIFLDGAHPNLNLEIYADEIDAQTLLITGKCDWTRDASFEPWFRYCRNIMWIAFRESGHMSFYEEQEGYIDLVGHFITGEHYQLLDERVPSKSEEKAKGFQALKDFFKLKSGGKGEGENGAVPEIQDLKLFDTHFGT</sequence>